<comment type="caution">
    <text evidence="2">The sequence shown here is derived from an EMBL/GenBank/DDBJ whole genome shotgun (WGS) entry which is preliminary data.</text>
</comment>
<dbReference type="AlphaFoldDB" id="A0A849P3B8"/>
<proteinExistence type="predicted"/>
<name>A0A849P3B8_9BURK</name>
<dbReference type="InterPro" id="IPR015066">
    <property type="entry name" value="DUF1902"/>
</dbReference>
<dbReference type="Proteomes" id="UP000537862">
    <property type="component" value="Unassembled WGS sequence"/>
</dbReference>
<organism evidence="2 3">
    <name type="scientific">Pelistega suis</name>
    <dbReference type="NCBI Taxonomy" id="1631957"/>
    <lineage>
        <taxon>Bacteria</taxon>
        <taxon>Pseudomonadati</taxon>
        <taxon>Pseudomonadota</taxon>
        <taxon>Betaproteobacteria</taxon>
        <taxon>Burkholderiales</taxon>
        <taxon>Alcaligenaceae</taxon>
        <taxon>Pelistega</taxon>
    </lineage>
</organism>
<dbReference type="Pfam" id="PF08972">
    <property type="entry name" value="DUF1902"/>
    <property type="match status" value="1"/>
</dbReference>
<dbReference type="SUPFAM" id="SSF143100">
    <property type="entry name" value="TTHA1013/TTHA0281-like"/>
    <property type="match status" value="1"/>
</dbReference>
<dbReference type="InterPro" id="IPR035069">
    <property type="entry name" value="TTHA1013/TTHA0281-like"/>
</dbReference>
<dbReference type="Gene3D" id="3.30.2390.10">
    <property type="entry name" value="TTHA1013-like"/>
    <property type="match status" value="1"/>
</dbReference>
<evidence type="ECO:0000313" key="2">
    <source>
        <dbReference type="EMBL" id="NOL51141.1"/>
    </source>
</evidence>
<sequence length="88" mass="9888">MFKYRVGFPFWREFARMGATLSVIVEVLYDEEANVFVATSPNLHGLVVEAQDVKALLSEINSSIDELLYEELHCKVNAQTTFAGFSLA</sequence>
<dbReference type="EMBL" id="JABGBN010000001">
    <property type="protein sequence ID" value="NOL51141.1"/>
    <property type="molecule type" value="Genomic_DNA"/>
</dbReference>
<keyword evidence="3" id="KW-1185">Reference proteome</keyword>
<evidence type="ECO:0000313" key="3">
    <source>
        <dbReference type="Proteomes" id="UP000537862"/>
    </source>
</evidence>
<reference evidence="2 3" key="1">
    <citation type="submission" date="2020-05" db="EMBL/GenBank/DDBJ databases">
        <authorList>
            <person name="Niu N."/>
        </authorList>
    </citation>
    <scope>NUCLEOTIDE SEQUENCE [LARGE SCALE GENOMIC DNA]</scope>
    <source>
        <strain evidence="2 3">3340-03</strain>
    </source>
</reference>
<accession>A0A849P3B8</accession>
<dbReference type="RefSeq" id="WP_171679812.1">
    <property type="nucleotide sequence ID" value="NZ_JABGBN010000001.1"/>
</dbReference>
<gene>
    <name evidence="2" type="ORF">HKX39_02975</name>
</gene>
<protein>
    <submittedName>
        <fullName evidence="2">DUF1902 domain-containing protein</fullName>
    </submittedName>
</protein>
<feature type="domain" description="DUF1902" evidence="1">
    <location>
        <begin position="23"/>
        <end position="82"/>
    </location>
</feature>
<evidence type="ECO:0000259" key="1">
    <source>
        <dbReference type="Pfam" id="PF08972"/>
    </source>
</evidence>